<keyword evidence="2" id="KW-0805">Transcription regulation</keyword>
<keyword evidence="3 5" id="KW-0238">DNA-binding</keyword>
<organism evidence="8 9">
    <name type="scientific">Streptomyces cyaneofuscatus</name>
    <dbReference type="NCBI Taxonomy" id="66883"/>
    <lineage>
        <taxon>Bacteria</taxon>
        <taxon>Bacillati</taxon>
        <taxon>Actinomycetota</taxon>
        <taxon>Actinomycetes</taxon>
        <taxon>Kitasatosporales</taxon>
        <taxon>Streptomycetaceae</taxon>
        <taxon>Streptomyces</taxon>
    </lineage>
</organism>
<gene>
    <name evidence="8" type="ORF">OG849_00245</name>
</gene>
<dbReference type="InterPro" id="IPR039538">
    <property type="entry name" value="BetI_C"/>
</dbReference>
<dbReference type="InterPro" id="IPR009057">
    <property type="entry name" value="Homeodomain-like_sf"/>
</dbReference>
<proteinExistence type="predicted"/>
<dbReference type="SUPFAM" id="SSF48498">
    <property type="entry name" value="Tetracyclin repressor-like, C-terminal domain"/>
    <property type="match status" value="1"/>
</dbReference>
<evidence type="ECO:0000256" key="5">
    <source>
        <dbReference type="PROSITE-ProRule" id="PRU00335"/>
    </source>
</evidence>
<keyword evidence="4" id="KW-0804">Transcription</keyword>
<dbReference type="EMBL" id="CP109083">
    <property type="protein sequence ID" value="WSB12186.1"/>
    <property type="molecule type" value="Genomic_DNA"/>
</dbReference>
<dbReference type="Pfam" id="PF13977">
    <property type="entry name" value="TetR_C_6"/>
    <property type="match status" value="1"/>
</dbReference>
<sequence length="230" mass="25181">MGKQPVGKQPVGKKSVGRPTRRPAKPRTPRSPEAQQRQQDILSIAMDTFAARGYNNASLAEIADRVGLTQAGVLHYFRSKALLLTSVLELRDRADIEQLGPDRPHGLDFLRHLVNTALRNAEREGIVRLYAVLSAESVTDDHPAQDYFRDRYDGLRVFVADALREACELPAERAEMTGNAANAIIAVMDGLQVQWLLSPDSVDMAASTDLVVTSLLATLAPERFGPPSPS</sequence>
<dbReference type="PROSITE" id="PS50977">
    <property type="entry name" value="HTH_TETR_2"/>
    <property type="match status" value="1"/>
</dbReference>
<dbReference type="PRINTS" id="PR00455">
    <property type="entry name" value="HTHTETR"/>
</dbReference>
<feature type="compositionally biased region" description="Basic residues" evidence="6">
    <location>
        <begin position="15"/>
        <end position="28"/>
    </location>
</feature>
<feature type="DNA-binding region" description="H-T-H motif" evidence="5">
    <location>
        <begin position="58"/>
        <end position="77"/>
    </location>
</feature>
<dbReference type="InterPro" id="IPR050109">
    <property type="entry name" value="HTH-type_TetR-like_transc_reg"/>
</dbReference>
<evidence type="ECO:0000259" key="7">
    <source>
        <dbReference type="PROSITE" id="PS50977"/>
    </source>
</evidence>
<dbReference type="InterPro" id="IPR001647">
    <property type="entry name" value="HTH_TetR"/>
</dbReference>
<dbReference type="Pfam" id="PF00440">
    <property type="entry name" value="TetR_N"/>
    <property type="match status" value="1"/>
</dbReference>
<evidence type="ECO:0000256" key="3">
    <source>
        <dbReference type="ARBA" id="ARBA00023125"/>
    </source>
</evidence>
<protein>
    <submittedName>
        <fullName evidence="8">TetR/AcrR family transcriptional regulator</fullName>
    </submittedName>
</protein>
<accession>A0ABZ1F7P2</accession>
<dbReference type="InterPro" id="IPR036271">
    <property type="entry name" value="Tet_transcr_reg_TetR-rel_C_sf"/>
</dbReference>
<evidence type="ECO:0000256" key="2">
    <source>
        <dbReference type="ARBA" id="ARBA00023015"/>
    </source>
</evidence>
<keyword evidence="1" id="KW-0678">Repressor</keyword>
<feature type="region of interest" description="Disordered" evidence="6">
    <location>
        <begin position="1"/>
        <end position="37"/>
    </location>
</feature>
<evidence type="ECO:0000256" key="1">
    <source>
        <dbReference type="ARBA" id="ARBA00022491"/>
    </source>
</evidence>
<evidence type="ECO:0000313" key="9">
    <source>
        <dbReference type="Proteomes" id="UP001356428"/>
    </source>
</evidence>
<evidence type="ECO:0000256" key="6">
    <source>
        <dbReference type="SAM" id="MobiDB-lite"/>
    </source>
</evidence>
<evidence type="ECO:0000256" key="4">
    <source>
        <dbReference type="ARBA" id="ARBA00023163"/>
    </source>
</evidence>
<dbReference type="PANTHER" id="PTHR30055:SF226">
    <property type="entry name" value="HTH-TYPE TRANSCRIPTIONAL REGULATOR PKSA"/>
    <property type="match status" value="1"/>
</dbReference>
<reference evidence="8 9" key="1">
    <citation type="submission" date="2022-10" db="EMBL/GenBank/DDBJ databases">
        <title>The complete genomes of actinobacterial strains from the NBC collection.</title>
        <authorList>
            <person name="Joergensen T.S."/>
            <person name="Alvarez Arevalo M."/>
            <person name="Sterndorff E.B."/>
            <person name="Faurdal D."/>
            <person name="Vuksanovic O."/>
            <person name="Mourched A.-S."/>
            <person name="Charusanti P."/>
            <person name="Shaw S."/>
            <person name="Blin K."/>
            <person name="Weber T."/>
        </authorList>
    </citation>
    <scope>NUCLEOTIDE SEQUENCE [LARGE SCALE GENOMIC DNA]</scope>
    <source>
        <strain evidence="8 9">NBC 01792</strain>
    </source>
</reference>
<name>A0ABZ1F7P2_9ACTN</name>
<evidence type="ECO:0000313" key="8">
    <source>
        <dbReference type="EMBL" id="WSB12186.1"/>
    </source>
</evidence>
<dbReference type="Gene3D" id="1.10.357.10">
    <property type="entry name" value="Tetracycline Repressor, domain 2"/>
    <property type="match status" value="1"/>
</dbReference>
<keyword evidence="9" id="KW-1185">Reference proteome</keyword>
<dbReference type="SUPFAM" id="SSF46689">
    <property type="entry name" value="Homeodomain-like"/>
    <property type="match status" value="1"/>
</dbReference>
<dbReference type="Proteomes" id="UP001356428">
    <property type="component" value="Chromosome"/>
</dbReference>
<feature type="domain" description="HTH tetR-type" evidence="7">
    <location>
        <begin position="35"/>
        <end position="95"/>
    </location>
</feature>
<dbReference type="PANTHER" id="PTHR30055">
    <property type="entry name" value="HTH-TYPE TRANSCRIPTIONAL REGULATOR RUTR"/>
    <property type="match status" value="1"/>
</dbReference>